<evidence type="ECO:0000259" key="6">
    <source>
        <dbReference type="Pfam" id="PF02656"/>
    </source>
</evidence>
<evidence type="ECO:0000256" key="4">
    <source>
        <dbReference type="ARBA" id="ARBA00023136"/>
    </source>
</evidence>
<evidence type="ECO:0000256" key="5">
    <source>
        <dbReference type="SAM" id="Phobius"/>
    </source>
</evidence>
<feature type="transmembrane region" description="Helical" evidence="5">
    <location>
        <begin position="152"/>
        <end position="170"/>
    </location>
</feature>
<dbReference type="OrthoDB" id="5525680at2759"/>
<organism evidence="7 8">
    <name type="scientific">Lojkania enalia</name>
    <dbReference type="NCBI Taxonomy" id="147567"/>
    <lineage>
        <taxon>Eukaryota</taxon>
        <taxon>Fungi</taxon>
        <taxon>Dikarya</taxon>
        <taxon>Ascomycota</taxon>
        <taxon>Pezizomycotina</taxon>
        <taxon>Dothideomycetes</taxon>
        <taxon>Pleosporomycetidae</taxon>
        <taxon>Pleosporales</taxon>
        <taxon>Pleosporales incertae sedis</taxon>
        <taxon>Lojkania</taxon>
    </lineage>
</organism>
<evidence type="ECO:0000256" key="3">
    <source>
        <dbReference type="ARBA" id="ARBA00022989"/>
    </source>
</evidence>
<dbReference type="Pfam" id="PF02656">
    <property type="entry name" value="DUF202"/>
    <property type="match status" value="1"/>
</dbReference>
<accession>A0A9P4KD24</accession>
<dbReference type="AlphaFoldDB" id="A0A9P4KD24"/>
<dbReference type="Proteomes" id="UP000800093">
    <property type="component" value="Unassembled WGS sequence"/>
</dbReference>
<dbReference type="InterPro" id="IPR052053">
    <property type="entry name" value="IM_YidH-like"/>
</dbReference>
<dbReference type="InterPro" id="IPR003807">
    <property type="entry name" value="DUF202"/>
</dbReference>
<comment type="subcellular location">
    <subcellularLocation>
        <location evidence="1">Endomembrane system</location>
        <topology evidence="1">Multi-pass membrane protein</topology>
    </subcellularLocation>
</comment>
<evidence type="ECO:0000256" key="2">
    <source>
        <dbReference type="ARBA" id="ARBA00022692"/>
    </source>
</evidence>
<reference evidence="8" key="1">
    <citation type="journal article" date="2020" name="Stud. Mycol.">
        <title>101 Dothideomycetes genomes: A test case for predicting lifestyles and emergence of pathogens.</title>
        <authorList>
            <person name="Haridas S."/>
            <person name="Albert R."/>
            <person name="Binder M."/>
            <person name="Bloem J."/>
            <person name="LaButti K."/>
            <person name="Salamov A."/>
            <person name="Andreopoulos B."/>
            <person name="Baker S."/>
            <person name="Barry K."/>
            <person name="Bills G."/>
            <person name="Bluhm B."/>
            <person name="Cannon C."/>
            <person name="Castanera R."/>
            <person name="Culley D."/>
            <person name="Daum C."/>
            <person name="Ezra D."/>
            <person name="Gonzalez J."/>
            <person name="Henrissat B."/>
            <person name="Kuo A."/>
            <person name="Liang C."/>
            <person name="Lipzen A."/>
            <person name="Lutzoni F."/>
            <person name="Magnuson J."/>
            <person name="Mondo S."/>
            <person name="Nolan M."/>
            <person name="Ohm R."/>
            <person name="Pangilinan J."/>
            <person name="Park H.-J."/>
            <person name="Ramirez L."/>
            <person name="Alfaro M."/>
            <person name="Sun H."/>
            <person name="Tritt A."/>
            <person name="Yoshinaga Y."/>
            <person name="Zwiers L.-H."/>
            <person name="Turgeon B."/>
            <person name="Goodwin S."/>
            <person name="Spatafora J."/>
            <person name="Crous P."/>
            <person name="Grigoriev I."/>
        </authorList>
    </citation>
    <scope>NUCLEOTIDE SEQUENCE [LARGE SCALE GENOMIC DNA]</scope>
    <source>
        <strain evidence="8">CBS 304.66</strain>
    </source>
</reference>
<keyword evidence="8" id="KW-1185">Reference proteome</keyword>
<sequence>MDFRPLDRMSGTDEALVEDPYRPFYDIFRSKPVVINQHNEYTRRVFVERPLLGTLLFENNASDARDHAANERTFLSWLRLSVYMAIVSVAIVLSFHLKNKPSKAEKAIALPFGIIFWVLSVACLISGLANYIRTVQRYSQRAALVQAGWKTQVVFTVVATTIVATCIFFLSTNAQSRR</sequence>
<dbReference type="PANTHER" id="PTHR34187:SF3">
    <property type="entry name" value="DUF DOMAIN PROTEIN (AFU_ORTHOLOGUE AFUA_6G11150)"/>
    <property type="match status" value="1"/>
</dbReference>
<dbReference type="GO" id="GO:0012505">
    <property type="term" value="C:endomembrane system"/>
    <property type="evidence" value="ECO:0007669"/>
    <property type="project" value="UniProtKB-SubCell"/>
</dbReference>
<evidence type="ECO:0000313" key="8">
    <source>
        <dbReference type="Proteomes" id="UP000800093"/>
    </source>
</evidence>
<gene>
    <name evidence="7" type="ORF">CC78DRAFT_101805</name>
</gene>
<proteinExistence type="predicted"/>
<evidence type="ECO:0000256" key="1">
    <source>
        <dbReference type="ARBA" id="ARBA00004127"/>
    </source>
</evidence>
<feature type="transmembrane region" description="Helical" evidence="5">
    <location>
        <begin position="109"/>
        <end position="132"/>
    </location>
</feature>
<feature type="transmembrane region" description="Helical" evidence="5">
    <location>
        <begin position="80"/>
        <end position="97"/>
    </location>
</feature>
<dbReference type="EMBL" id="ML986594">
    <property type="protein sequence ID" value="KAF2267009.1"/>
    <property type="molecule type" value="Genomic_DNA"/>
</dbReference>
<evidence type="ECO:0000313" key="7">
    <source>
        <dbReference type="EMBL" id="KAF2267009.1"/>
    </source>
</evidence>
<protein>
    <recommendedName>
        <fullName evidence="6">DUF202 domain-containing protein</fullName>
    </recommendedName>
</protein>
<feature type="domain" description="DUF202" evidence="6">
    <location>
        <begin position="65"/>
        <end position="136"/>
    </location>
</feature>
<name>A0A9P4KD24_9PLEO</name>
<keyword evidence="4 5" id="KW-0472">Membrane</keyword>
<dbReference type="PANTHER" id="PTHR34187">
    <property type="entry name" value="FGR18P"/>
    <property type="match status" value="1"/>
</dbReference>
<comment type="caution">
    <text evidence="7">The sequence shown here is derived from an EMBL/GenBank/DDBJ whole genome shotgun (WGS) entry which is preliminary data.</text>
</comment>
<keyword evidence="3 5" id="KW-1133">Transmembrane helix</keyword>
<keyword evidence="2 5" id="KW-0812">Transmembrane</keyword>